<protein>
    <recommendedName>
        <fullName evidence="8">Arginine deiminase</fullName>
        <shortName evidence="8">ADI</shortName>
        <ecNumber evidence="8">3.5.3.6</ecNumber>
    </recommendedName>
    <alternativeName>
        <fullName evidence="8">Arginine dihydrolase</fullName>
        <shortName evidence="8">AD</shortName>
    </alternativeName>
</protein>
<evidence type="ECO:0000256" key="3">
    <source>
        <dbReference type="ARBA" id="ARBA00010206"/>
    </source>
</evidence>
<dbReference type="NCBIfam" id="TIGR01078">
    <property type="entry name" value="arcA"/>
    <property type="match status" value="1"/>
</dbReference>
<evidence type="ECO:0000256" key="7">
    <source>
        <dbReference type="ARBA" id="ARBA00049429"/>
    </source>
</evidence>
<dbReference type="EMBL" id="FXUV01000001">
    <property type="protein sequence ID" value="SMQ11697.1"/>
    <property type="molecule type" value="Genomic_DNA"/>
</dbReference>
<dbReference type="GO" id="GO:0005737">
    <property type="term" value="C:cytoplasm"/>
    <property type="evidence" value="ECO:0007669"/>
    <property type="project" value="UniProtKB-SubCell"/>
</dbReference>
<dbReference type="GO" id="GO:0019546">
    <property type="term" value="P:L-arginine deiminase pathway"/>
    <property type="evidence" value="ECO:0007669"/>
    <property type="project" value="UniProtKB-UniRule"/>
</dbReference>
<dbReference type="HAMAP" id="MF_00242">
    <property type="entry name" value="Arg_deiminase"/>
    <property type="match status" value="1"/>
</dbReference>
<dbReference type="Pfam" id="PF02274">
    <property type="entry name" value="ADI"/>
    <property type="match status" value="1"/>
</dbReference>
<evidence type="ECO:0000256" key="8">
    <source>
        <dbReference type="HAMAP-Rule" id="MF_00242"/>
    </source>
</evidence>
<dbReference type="InterPro" id="IPR003876">
    <property type="entry name" value="Arg_deiminase"/>
</dbReference>
<name>A0A238T8K5_9NEIS</name>
<dbReference type="OrthoDB" id="9807502at2"/>
<evidence type="ECO:0000256" key="2">
    <source>
        <dbReference type="ARBA" id="ARBA00005213"/>
    </source>
</evidence>
<evidence type="ECO:0000256" key="9">
    <source>
        <dbReference type="PIRSR" id="PIRSR006356-1"/>
    </source>
</evidence>
<evidence type="ECO:0000313" key="11">
    <source>
        <dbReference type="EMBL" id="SNB51153.1"/>
    </source>
</evidence>
<dbReference type="RefSeq" id="WP_095061816.1">
    <property type="nucleotide sequence ID" value="NZ_FXUV02000001.1"/>
</dbReference>
<dbReference type="PRINTS" id="PR01466">
    <property type="entry name" value="ARGDEIMINASE"/>
</dbReference>
<dbReference type="NCBIfam" id="NF002381">
    <property type="entry name" value="PRK01388.1"/>
    <property type="match status" value="1"/>
</dbReference>
<organism evidence="11 12">
    <name type="scientific">Kingella negevensis</name>
    <dbReference type="NCBI Taxonomy" id="1522312"/>
    <lineage>
        <taxon>Bacteria</taxon>
        <taxon>Pseudomonadati</taxon>
        <taxon>Pseudomonadota</taxon>
        <taxon>Betaproteobacteria</taxon>
        <taxon>Neisseriales</taxon>
        <taxon>Neisseriaceae</taxon>
        <taxon>Kingella</taxon>
    </lineage>
</organism>
<dbReference type="GO" id="GO:0016990">
    <property type="term" value="F:arginine deiminase activity"/>
    <property type="evidence" value="ECO:0007669"/>
    <property type="project" value="UniProtKB-UniRule"/>
</dbReference>
<comment type="catalytic activity">
    <reaction evidence="7 8">
        <text>L-arginine + H2O = L-citrulline + NH4(+)</text>
        <dbReference type="Rhea" id="RHEA:19597"/>
        <dbReference type="ChEBI" id="CHEBI:15377"/>
        <dbReference type="ChEBI" id="CHEBI:28938"/>
        <dbReference type="ChEBI" id="CHEBI:32682"/>
        <dbReference type="ChEBI" id="CHEBI:57743"/>
        <dbReference type="EC" id="3.5.3.6"/>
    </reaction>
</comment>
<feature type="active site" description="Amidino-cysteine intermediate" evidence="8 9">
    <location>
        <position position="402"/>
    </location>
</feature>
<dbReference type="PIRSF" id="PIRSF006356">
    <property type="entry name" value="Arg_deiminase"/>
    <property type="match status" value="1"/>
</dbReference>
<keyword evidence="4 8" id="KW-0963">Cytoplasm</keyword>
<dbReference type="STRING" id="1522312.GCA_900177895_02141"/>
<evidence type="ECO:0000313" key="10">
    <source>
        <dbReference type="EMBL" id="SMQ11697.1"/>
    </source>
</evidence>
<dbReference type="PANTHER" id="PTHR47271">
    <property type="entry name" value="ARGININE DEIMINASE"/>
    <property type="match status" value="1"/>
</dbReference>
<comment type="subcellular location">
    <subcellularLocation>
        <location evidence="1 8">Cytoplasm</location>
    </subcellularLocation>
</comment>
<evidence type="ECO:0000256" key="1">
    <source>
        <dbReference type="ARBA" id="ARBA00004496"/>
    </source>
</evidence>
<evidence type="ECO:0000313" key="12">
    <source>
        <dbReference type="Proteomes" id="UP000215450"/>
    </source>
</evidence>
<dbReference type="AlphaFoldDB" id="A0A238T8K5"/>
<dbReference type="Gene3D" id="1.10.3930.10">
    <property type="entry name" value="Arginine deiminase"/>
    <property type="match status" value="1"/>
</dbReference>
<dbReference type="PANTHER" id="PTHR47271:SF3">
    <property type="entry name" value="ARGININE DEIMINASE"/>
    <property type="match status" value="1"/>
</dbReference>
<dbReference type="UniPathway" id="UPA00254">
    <property type="reaction ID" value="UER00364"/>
</dbReference>
<evidence type="ECO:0000256" key="6">
    <source>
        <dbReference type="ARBA" id="ARBA00022801"/>
    </source>
</evidence>
<keyword evidence="12" id="KW-1185">Reference proteome</keyword>
<dbReference type="SUPFAM" id="SSF55909">
    <property type="entry name" value="Pentein"/>
    <property type="match status" value="1"/>
</dbReference>
<accession>A0A238T8K5</accession>
<dbReference type="Proteomes" id="UP000215450">
    <property type="component" value="Unassembled WGS sequence"/>
</dbReference>
<reference evidence="11 12" key="2">
    <citation type="submission" date="2017-06" db="EMBL/GenBank/DDBJ databases">
        <authorList>
            <person name="Kim H.J."/>
            <person name="Triplett B.A."/>
        </authorList>
    </citation>
    <scope>NUCLEOTIDE SEQUENCE [LARGE SCALE GENOMIC DNA]</scope>
    <source>
        <strain evidence="11">Kingella_eburonensis</strain>
    </source>
</reference>
<evidence type="ECO:0000256" key="4">
    <source>
        <dbReference type="ARBA" id="ARBA00022490"/>
    </source>
</evidence>
<comment type="similarity">
    <text evidence="3 8">Belongs to the arginine deiminase family.</text>
</comment>
<sequence length="414" mass="46293">MSQLGVHSEAGKLRTVMVCEPGLAHERLTPDNCDGLLFDDVLWVERAQEDHRDFAKKMRERGIEVLEMHQMLAETVQNKEALKWILDRKFSPTMIAQPIIGELRSWFEGLSAQEQARYLIGGVSTLDLTPENFSQDVIDLARAAEGDLGFVFPPLPNTQFTRDNSSWIYGGVTLNPMYWPARRQETLLTAAIYKFHQRFAGQVKVWFGDPDANFGNEFLEGGDVFPIGKGIVLVGMGERSSLHAITQLAQSLFKEKAAERVIVAAMPKTRSAMHLDTIFTFCDRDLVNIFPKMVDQIIPFTLRPDESKPNGLDIRKESKHFVDVVAEALGVGKLRTVETGGNSYSADREQWDDANNVFALEPGVVIGYDRNKLTNQKLRDAGVEVVSISSSELGRGRGGGRCMTCPIVRDPIDY</sequence>
<keyword evidence="6 8" id="KW-0378">Hydrolase</keyword>
<keyword evidence="5 8" id="KW-0056">Arginine metabolism</keyword>
<proteinExistence type="inferred from homology"/>
<reference evidence="10" key="1">
    <citation type="submission" date="2017-05" db="EMBL/GenBank/DDBJ databases">
        <authorList>
            <person name="Song R."/>
            <person name="Chenine A.L."/>
            <person name="Ruprecht R.M."/>
        </authorList>
    </citation>
    <scope>NUCLEOTIDE SEQUENCE</scope>
    <source>
        <strain evidence="10">Kingella_eburonensis</strain>
    </source>
</reference>
<dbReference type="Gene3D" id="3.75.10.10">
    <property type="entry name" value="L-arginine/glycine Amidinotransferase, Chain A"/>
    <property type="match status" value="1"/>
</dbReference>
<gene>
    <name evidence="8 11" type="primary">arcA</name>
    <name evidence="11" type="ORF">KEBURONENSIS_00051</name>
</gene>
<dbReference type="EC" id="3.5.3.6" evidence="8"/>
<dbReference type="EMBL" id="FXUV02000001">
    <property type="protein sequence ID" value="SNB51153.1"/>
    <property type="molecule type" value="Genomic_DNA"/>
</dbReference>
<comment type="pathway">
    <text evidence="2 8">Amino-acid degradation; L-arginine degradation via ADI pathway; carbamoyl phosphate from L-arginine: step 1/2.</text>
</comment>
<evidence type="ECO:0000256" key="5">
    <source>
        <dbReference type="ARBA" id="ARBA00022503"/>
    </source>
</evidence>